<evidence type="ECO:0000313" key="9">
    <source>
        <dbReference type="EMBL" id="KNE58064.1"/>
    </source>
</evidence>
<dbReference type="PANTHER" id="PTHR28520:SF2">
    <property type="entry name" value="MITOTIC-SPINDLE ORGANIZING PROTEIN 1"/>
    <property type="match status" value="1"/>
</dbReference>
<evidence type="ECO:0000256" key="1">
    <source>
        <dbReference type="ARBA" id="ARBA00003060"/>
    </source>
</evidence>
<feature type="region of interest" description="Disordered" evidence="8">
    <location>
        <begin position="82"/>
        <end position="101"/>
    </location>
</feature>
<evidence type="ECO:0000256" key="3">
    <source>
        <dbReference type="ARBA" id="ARBA00011015"/>
    </source>
</evidence>
<dbReference type="GO" id="GO:0051415">
    <property type="term" value="P:microtubule nucleation by interphase microtubule organizing center"/>
    <property type="evidence" value="ECO:0007669"/>
    <property type="project" value="TreeGrafter"/>
</dbReference>
<protein>
    <recommendedName>
        <fullName evidence="4">Mitotic-spindle organizing protein 1</fullName>
    </recommendedName>
    <alternativeName>
        <fullName evidence="7">Mitotic-spindle organizing protein associated with a ring of gamma-tubulin 1</fullName>
    </alternativeName>
</protein>
<proteinExistence type="inferred from homology"/>
<organism evidence="9 10">
    <name type="scientific">Allomyces macrogynus (strain ATCC 38327)</name>
    <name type="common">Allomyces javanicus var. macrogynus</name>
    <dbReference type="NCBI Taxonomy" id="578462"/>
    <lineage>
        <taxon>Eukaryota</taxon>
        <taxon>Fungi</taxon>
        <taxon>Fungi incertae sedis</taxon>
        <taxon>Blastocladiomycota</taxon>
        <taxon>Blastocladiomycetes</taxon>
        <taxon>Blastocladiales</taxon>
        <taxon>Blastocladiaceae</taxon>
        <taxon>Allomyces</taxon>
    </lineage>
</organism>
<dbReference type="eggNOG" id="ENOG502S6UI">
    <property type="taxonomic scope" value="Eukaryota"/>
</dbReference>
<dbReference type="GO" id="GO:0005819">
    <property type="term" value="C:spindle"/>
    <property type="evidence" value="ECO:0007669"/>
    <property type="project" value="TreeGrafter"/>
</dbReference>
<reference evidence="9 10" key="1">
    <citation type="submission" date="2009-11" db="EMBL/GenBank/DDBJ databases">
        <title>Annotation of Allomyces macrogynus ATCC 38327.</title>
        <authorList>
            <consortium name="The Broad Institute Genome Sequencing Platform"/>
            <person name="Russ C."/>
            <person name="Cuomo C."/>
            <person name="Burger G."/>
            <person name="Gray M.W."/>
            <person name="Holland P.W.H."/>
            <person name="King N."/>
            <person name="Lang F.B.F."/>
            <person name="Roger A.J."/>
            <person name="Ruiz-Trillo I."/>
            <person name="Young S.K."/>
            <person name="Zeng Q."/>
            <person name="Gargeya S."/>
            <person name="Fitzgerald M."/>
            <person name="Haas B."/>
            <person name="Abouelleil A."/>
            <person name="Alvarado L."/>
            <person name="Arachchi H.M."/>
            <person name="Berlin A."/>
            <person name="Chapman S.B."/>
            <person name="Gearin G."/>
            <person name="Goldberg J."/>
            <person name="Griggs A."/>
            <person name="Gujja S."/>
            <person name="Hansen M."/>
            <person name="Heiman D."/>
            <person name="Howarth C."/>
            <person name="Larimer J."/>
            <person name="Lui A."/>
            <person name="MacDonald P.J.P."/>
            <person name="McCowen C."/>
            <person name="Montmayeur A."/>
            <person name="Murphy C."/>
            <person name="Neiman D."/>
            <person name="Pearson M."/>
            <person name="Priest M."/>
            <person name="Roberts A."/>
            <person name="Saif S."/>
            <person name="Shea T."/>
            <person name="Sisk P."/>
            <person name="Stolte C."/>
            <person name="Sykes S."/>
            <person name="Wortman J."/>
            <person name="Nusbaum C."/>
            <person name="Birren B."/>
        </authorList>
    </citation>
    <scope>NUCLEOTIDE SEQUENCE [LARGE SCALE GENOMIC DNA]</scope>
    <source>
        <strain evidence="9 10">ATCC 38327</strain>
    </source>
</reference>
<keyword evidence="10" id="KW-1185">Reference proteome</keyword>
<dbReference type="PANTHER" id="PTHR28520">
    <property type="entry name" value="MITOTIC-SPINDLE ORGANIZING PROTEIN 1"/>
    <property type="match status" value="1"/>
</dbReference>
<accession>A0A0L0S6W3</accession>
<feature type="region of interest" description="Disordered" evidence="8">
    <location>
        <begin position="1"/>
        <end position="23"/>
    </location>
</feature>
<evidence type="ECO:0000313" key="10">
    <source>
        <dbReference type="Proteomes" id="UP000054350"/>
    </source>
</evidence>
<evidence type="ECO:0000256" key="5">
    <source>
        <dbReference type="ARBA" id="ARBA00022490"/>
    </source>
</evidence>
<feature type="compositionally biased region" description="Polar residues" evidence="8">
    <location>
        <begin position="1"/>
        <end position="12"/>
    </location>
</feature>
<sequence>MADPSGSKSYASSAFDHSMAEGPTNHDAMDALFEIAGLLNTGLDRQTLSICLALCEAGVNPEALAAVIKELRAEQRAAAAVAVTPTAGAGSSSTGTGPSPY</sequence>
<dbReference type="STRING" id="578462.A0A0L0S6W3"/>
<evidence type="ECO:0000256" key="4">
    <source>
        <dbReference type="ARBA" id="ARBA00016992"/>
    </source>
</evidence>
<dbReference type="EMBL" id="GG745332">
    <property type="protein sequence ID" value="KNE58064.1"/>
    <property type="molecule type" value="Genomic_DNA"/>
</dbReference>
<comment type="subcellular location">
    <subcellularLocation>
        <location evidence="2">Cytoplasm</location>
        <location evidence="2">Cytoskeleton</location>
        <location evidence="2">Microtubule organizing center</location>
    </subcellularLocation>
</comment>
<dbReference type="GO" id="GO:0000931">
    <property type="term" value="C:gamma-tubulin ring complex"/>
    <property type="evidence" value="ECO:0007669"/>
    <property type="project" value="InterPro"/>
</dbReference>
<evidence type="ECO:0000256" key="7">
    <source>
        <dbReference type="ARBA" id="ARBA00029810"/>
    </source>
</evidence>
<evidence type="ECO:0000256" key="6">
    <source>
        <dbReference type="ARBA" id="ARBA00023212"/>
    </source>
</evidence>
<name>A0A0L0S6W3_ALLM3</name>
<dbReference type="OrthoDB" id="48571at2759"/>
<dbReference type="VEuPathDB" id="FungiDB:AMAG_04888"/>
<evidence type="ECO:0000256" key="8">
    <source>
        <dbReference type="SAM" id="MobiDB-lite"/>
    </source>
</evidence>
<dbReference type="Proteomes" id="UP000054350">
    <property type="component" value="Unassembled WGS sequence"/>
</dbReference>
<dbReference type="InterPro" id="IPR022214">
    <property type="entry name" value="MZT1"/>
</dbReference>
<keyword evidence="6" id="KW-0206">Cytoskeleton</keyword>
<dbReference type="GO" id="GO:0090307">
    <property type="term" value="P:mitotic spindle assembly"/>
    <property type="evidence" value="ECO:0007669"/>
    <property type="project" value="TreeGrafter"/>
</dbReference>
<comment type="similarity">
    <text evidence="3">Belongs to the MOZART1 family.</text>
</comment>
<comment type="function">
    <text evidence="1">Required for gamma-tubulin complex recruitment to the microtubule organizing center (MTOC).</text>
</comment>
<dbReference type="Pfam" id="PF12554">
    <property type="entry name" value="MOZART1"/>
    <property type="match status" value="1"/>
</dbReference>
<reference evidence="10" key="2">
    <citation type="submission" date="2009-11" db="EMBL/GenBank/DDBJ databases">
        <title>The Genome Sequence of Allomyces macrogynus strain ATCC 38327.</title>
        <authorList>
            <consortium name="The Broad Institute Genome Sequencing Platform"/>
            <person name="Russ C."/>
            <person name="Cuomo C."/>
            <person name="Shea T."/>
            <person name="Young S.K."/>
            <person name="Zeng Q."/>
            <person name="Koehrsen M."/>
            <person name="Haas B."/>
            <person name="Borodovsky M."/>
            <person name="Guigo R."/>
            <person name="Alvarado L."/>
            <person name="Berlin A."/>
            <person name="Borenstein D."/>
            <person name="Chen Z."/>
            <person name="Engels R."/>
            <person name="Freedman E."/>
            <person name="Gellesch M."/>
            <person name="Goldberg J."/>
            <person name="Griggs A."/>
            <person name="Gujja S."/>
            <person name="Heiman D."/>
            <person name="Hepburn T."/>
            <person name="Howarth C."/>
            <person name="Jen D."/>
            <person name="Larson L."/>
            <person name="Lewis B."/>
            <person name="Mehta T."/>
            <person name="Park D."/>
            <person name="Pearson M."/>
            <person name="Roberts A."/>
            <person name="Saif S."/>
            <person name="Shenoy N."/>
            <person name="Sisk P."/>
            <person name="Stolte C."/>
            <person name="Sykes S."/>
            <person name="Walk T."/>
            <person name="White J."/>
            <person name="Yandava C."/>
            <person name="Burger G."/>
            <person name="Gray M.W."/>
            <person name="Holland P.W.H."/>
            <person name="King N."/>
            <person name="Lang F.B.F."/>
            <person name="Roger A.J."/>
            <person name="Ruiz-Trillo I."/>
            <person name="Lander E."/>
            <person name="Nusbaum C."/>
        </authorList>
    </citation>
    <scope>NUCLEOTIDE SEQUENCE [LARGE SCALE GENOMIC DNA]</scope>
    <source>
        <strain evidence="10">ATCC 38327</strain>
    </source>
</reference>
<dbReference type="GO" id="GO:0031021">
    <property type="term" value="C:interphase microtubule organizing center"/>
    <property type="evidence" value="ECO:0007669"/>
    <property type="project" value="TreeGrafter"/>
</dbReference>
<dbReference type="AlphaFoldDB" id="A0A0L0S6W3"/>
<dbReference type="GO" id="GO:0033566">
    <property type="term" value="P:gamma-tubulin complex localization"/>
    <property type="evidence" value="ECO:0007669"/>
    <property type="project" value="InterPro"/>
</dbReference>
<evidence type="ECO:0000256" key="2">
    <source>
        <dbReference type="ARBA" id="ARBA00004267"/>
    </source>
</evidence>
<gene>
    <name evidence="9" type="ORF">AMAG_04888</name>
</gene>
<keyword evidence="5" id="KW-0963">Cytoplasm</keyword>